<evidence type="ECO:0000256" key="1">
    <source>
        <dbReference type="ARBA" id="ARBA00005417"/>
    </source>
</evidence>
<evidence type="ECO:0000256" key="5">
    <source>
        <dbReference type="SAM" id="SignalP"/>
    </source>
</evidence>
<dbReference type="InterPro" id="IPR017871">
    <property type="entry name" value="ABC_transporter-like_CS"/>
</dbReference>
<evidence type="ECO:0000256" key="2">
    <source>
        <dbReference type="ARBA" id="ARBA00022448"/>
    </source>
</evidence>
<dbReference type="PROSITE" id="PS00211">
    <property type="entry name" value="ABC_TRANSPORTER_1"/>
    <property type="match status" value="1"/>
</dbReference>
<dbReference type="InterPro" id="IPR003593">
    <property type="entry name" value="AAA+_ATPase"/>
</dbReference>
<dbReference type="InterPro" id="IPR050683">
    <property type="entry name" value="Bact_Polysacc_Export_ATP-bd"/>
</dbReference>
<keyword evidence="3" id="KW-0547">Nucleotide-binding</keyword>
<dbReference type="AlphaFoldDB" id="A0ABD4YHD4"/>
<feature type="domain" description="ABC transporter" evidence="6">
    <location>
        <begin position="42"/>
        <end position="280"/>
    </location>
</feature>
<dbReference type="Proteomes" id="UP001160152">
    <property type="component" value="Unassembled WGS sequence"/>
</dbReference>
<dbReference type="InterPro" id="IPR029439">
    <property type="entry name" value="Wzt_C"/>
</dbReference>
<gene>
    <name evidence="7" type="ORF">N5C70_18480</name>
</gene>
<dbReference type="Gene3D" id="3.40.50.300">
    <property type="entry name" value="P-loop containing nucleotide triphosphate hydrolases"/>
    <property type="match status" value="1"/>
</dbReference>
<feature type="chain" id="PRO_5044846739" evidence="5">
    <location>
        <begin position="30"/>
        <end position="441"/>
    </location>
</feature>
<comment type="caution">
    <text evidence="7">The sequence shown here is derived from an EMBL/GenBank/DDBJ whole genome shotgun (WGS) entry which is preliminary data.</text>
</comment>
<protein>
    <submittedName>
        <fullName evidence="7">ABC transporter ATP-binding protein</fullName>
    </submittedName>
</protein>
<dbReference type="CDD" id="cd03220">
    <property type="entry name" value="ABC_KpsT_Wzt"/>
    <property type="match status" value="1"/>
</dbReference>
<dbReference type="Pfam" id="PF00005">
    <property type="entry name" value="ABC_tran"/>
    <property type="match status" value="1"/>
</dbReference>
<keyword evidence="5" id="KW-0732">Signal</keyword>
<dbReference type="Gene3D" id="2.70.50.60">
    <property type="entry name" value="abc- transporter (atp binding component) like domain"/>
    <property type="match status" value="1"/>
</dbReference>
<keyword evidence="2" id="KW-0813">Transport</keyword>
<dbReference type="SUPFAM" id="SSF52540">
    <property type="entry name" value="P-loop containing nucleoside triphosphate hydrolases"/>
    <property type="match status" value="1"/>
</dbReference>
<evidence type="ECO:0000313" key="7">
    <source>
        <dbReference type="EMBL" id="MDH0758680.1"/>
    </source>
</evidence>
<dbReference type="GO" id="GO:0005524">
    <property type="term" value="F:ATP binding"/>
    <property type="evidence" value="ECO:0007669"/>
    <property type="project" value="UniProtKB-KW"/>
</dbReference>
<accession>A0ABD4YHD4</accession>
<dbReference type="InterPro" id="IPR003439">
    <property type="entry name" value="ABC_transporter-like_ATP-bd"/>
</dbReference>
<dbReference type="InterPro" id="IPR015860">
    <property type="entry name" value="ABC_transpr_TagH-like"/>
</dbReference>
<dbReference type="Pfam" id="PF14524">
    <property type="entry name" value="Wzt_C"/>
    <property type="match status" value="1"/>
</dbReference>
<reference evidence="7 8" key="1">
    <citation type="submission" date="2022-09" db="EMBL/GenBank/DDBJ databases">
        <title>Intensive care unit water sources are persistently colonized with multi-drug resistant bacteria and are the site of extensive horizontal gene transfer of antibiotic resistance genes.</title>
        <authorList>
            <person name="Diorio-Toth L."/>
        </authorList>
    </citation>
    <scope>NUCLEOTIDE SEQUENCE [LARGE SCALE GENOMIC DNA]</scope>
    <source>
        <strain evidence="7 8">GD03901</strain>
    </source>
</reference>
<dbReference type="SMART" id="SM00382">
    <property type="entry name" value="AAA"/>
    <property type="match status" value="1"/>
</dbReference>
<sequence length="441" mass="48207">MNRSGCPNWLTRLASLLSSSSWLLCCTNAATTTCSIRSDMTIQVNQVGKAYPKLKGRWHALGTWLGLCKRDQNWIIRDVSFKVGQGESVGIIGVNGAGKSTLLKMITGTAMPTEGSITTTGRIAALLELGMGFHPEFTGRQNVALAGRMQGLERAEIIALMPEIEAFAEIGHYFDMPVRTYSSGMFVRLAFSVATAVRPEVLIVDEALAVGDAYFQHKSFARIREFREQGTTLLFVSHDPGAIKSLCDRAILLGDHKMLMDGRPDEVLDYYNALIARKEEGSLQAQAVNAPYAGRSGNGKARIEELTLSSNGRAATMLEVGAPLTLSLKIRSNEPIYDLSLGFMFKDRTGYDIFGTNTWLRGELRDLGVEAGKEQTLTVTIPAFNVGPGSYSLTLALHGGADHIEDNFDWWDKAVVFNVIGNSSYKHFAGVCAMQAEFKLD</sequence>
<dbReference type="InterPro" id="IPR027417">
    <property type="entry name" value="P-loop_NTPase"/>
</dbReference>
<comment type="similarity">
    <text evidence="1">Belongs to the ABC transporter superfamily.</text>
</comment>
<dbReference type="PROSITE" id="PS50893">
    <property type="entry name" value="ABC_TRANSPORTER_2"/>
    <property type="match status" value="1"/>
</dbReference>
<keyword evidence="4 7" id="KW-0067">ATP-binding</keyword>
<evidence type="ECO:0000259" key="6">
    <source>
        <dbReference type="PROSITE" id="PS50893"/>
    </source>
</evidence>
<dbReference type="PANTHER" id="PTHR46743">
    <property type="entry name" value="TEICHOIC ACIDS EXPORT ATP-BINDING PROTEIN TAGH"/>
    <property type="match status" value="1"/>
</dbReference>
<evidence type="ECO:0000256" key="4">
    <source>
        <dbReference type="ARBA" id="ARBA00022840"/>
    </source>
</evidence>
<feature type="signal peptide" evidence="5">
    <location>
        <begin position="1"/>
        <end position="29"/>
    </location>
</feature>
<proteinExistence type="inferred from homology"/>
<dbReference type="EMBL" id="JAOCBV010000001">
    <property type="protein sequence ID" value="MDH0758680.1"/>
    <property type="molecule type" value="Genomic_DNA"/>
</dbReference>
<dbReference type="CDD" id="cd10147">
    <property type="entry name" value="Wzt_C-like"/>
    <property type="match status" value="1"/>
</dbReference>
<dbReference type="PANTHER" id="PTHR46743:SF2">
    <property type="entry name" value="TEICHOIC ACIDS EXPORT ATP-BINDING PROTEIN TAGH"/>
    <property type="match status" value="1"/>
</dbReference>
<organism evidence="7 8">
    <name type="scientific">Pseudomonas juntendi</name>
    <dbReference type="NCBI Taxonomy" id="2666183"/>
    <lineage>
        <taxon>Bacteria</taxon>
        <taxon>Pseudomonadati</taxon>
        <taxon>Pseudomonadota</taxon>
        <taxon>Gammaproteobacteria</taxon>
        <taxon>Pseudomonadales</taxon>
        <taxon>Pseudomonadaceae</taxon>
        <taxon>Pseudomonas</taxon>
    </lineage>
</organism>
<evidence type="ECO:0000256" key="3">
    <source>
        <dbReference type="ARBA" id="ARBA00022741"/>
    </source>
</evidence>
<name>A0ABD4YHD4_9PSED</name>
<evidence type="ECO:0000313" key="8">
    <source>
        <dbReference type="Proteomes" id="UP001160152"/>
    </source>
</evidence>